<sequence length="149" mass="15766">MPVSSTPMKSFLGHSPACVRRSACGIWRASANIIATACSAVVIELPNGVFITTTPLELAYGISTLSTPIPARPMTLRLVAASRISGVTLVEERMARPSYSPMRALSSSGDSPVITSTSQPRSSKMRAAFESILSEMRTLGLVIGITPEN</sequence>
<keyword evidence="3" id="KW-1185">Reference proteome</keyword>
<dbReference type="Proteomes" id="UP000008808">
    <property type="component" value="Chromosome"/>
</dbReference>
<reference evidence="3" key="1">
    <citation type="journal article" date="2009" name="J. Bacteriol.">
        <title>Complete genome sequence of Erythrobacter litoralis HTCC2594.</title>
        <authorList>
            <person name="Oh H.M."/>
            <person name="Giovannoni S.J."/>
            <person name="Ferriera S."/>
            <person name="Johnson J."/>
            <person name="Cho J.C."/>
        </authorList>
    </citation>
    <scope>NUCLEOTIDE SEQUENCE [LARGE SCALE GENOMIC DNA]</scope>
    <source>
        <strain evidence="3">HTCC2594</strain>
    </source>
</reference>
<proteinExistence type="predicted"/>
<dbReference type="HOGENOM" id="CLU_1746836_0_0_5"/>
<evidence type="ECO:0000313" key="3">
    <source>
        <dbReference type="Proteomes" id="UP000008808"/>
    </source>
</evidence>
<protein>
    <submittedName>
        <fullName evidence="2">Uncharacterized protein</fullName>
    </submittedName>
</protein>
<dbReference type="AlphaFoldDB" id="Q2NCV6"/>
<accession>Q2NCV6</accession>
<feature type="compositionally biased region" description="Polar residues" evidence="1">
    <location>
        <begin position="105"/>
        <end position="120"/>
    </location>
</feature>
<evidence type="ECO:0000256" key="1">
    <source>
        <dbReference type="SAM" id="MobiDB-lite"/>
    </source>
</evidence>
<feature type="region of interest" description="Disordered" evidence="1">
    <location>
        <begin position="100"/>
        <end position="120"/>
    </location>
</feature>
<organism evidence="2 3">
    <name type="scientific">Erythrobacter litoralis (strain HTCC2594)</name>
    <dbReference type="NCBI Taxonomy" id="314225"/>
    <lineage>
        <taxon>Bacteria</taxon>
        <taxon>Pseudomonadati</taxon>
        <taxon>Pseudomonadota</taxon>
        <taxon>Alphaproteobacteria</taxon>
        <taxon>Sphingomonadales</taxon>
        <taxon>Erythrobacteraceae</taxon>
        <taxon>Erythrobacter/Porphyrobacter group</taxon>
        <taxon>Erythrobacter</taxon>
    </lineage>
</organism>
<dbReference type="KEGG" id="eli:ELI_01965"/>
<name>Q2NCV6_ERYLH</name>
<gene>
    <name evidence="2" type="ordered locus">ELI_01965</name>
</gene>
<dbReference type="EMBL" id="CP000157">
    <property type="protein sequence ID" value="ABC62485.1"/>
    <property type="molecule type" value="Genomic_DNA"/>
</dbReference>
<dbReference type="eggNOG" id="ENOG5030K9B">
    <property type="taxonomic scope" value="Bacteria"/>
</dbReference>
<evidence type="ECO:0000313" key="2">
    <source>
        <dbReference type="EMBL" id="ABC62485.1"/>
    </source>
</evidence>